<dbReference type="KEGG" id="xin:Q7W82_02835"/>
<evidence type="ECO:0000313" key="3">
    <source>
        <dbReference type="Proteomes" id="UP001430647"/>
    </source>
</evidence>
<name>A0AAU8I7C5_9XANT</name>
<proteinExistence type="predicted"/>
<reference evidence="1 3" key="1">
    <citation type="journal article" date="2022" name="Curr. Microbiol.">
        <title>Xanthomonas indica sp. nov., a Novel Member of Non-Pathogenic Xanthomonas Community from Healthy Rice Seeds.</title>
        <authorList>
            <person name="Rana R."/>
            <person name="Madhavan V.N."/>
            <person name="Saroha T."/>
            <person name="Bansal K."/>
            <person name="Kaur A."/>
            <person name="Sonti R.V."/>
            <person name="Patel H.K."/>
            <person name="Patil P.B."/>
        </authorList>
    </citation>
    <scope>NUCLEOTIDE SEQUENCE [LARGE SCALE GENOMIC DNA]</scope>
    <source>
        <strain evidence="1 3">PPL560</strain>
    </source>
</reference>
<dbReference type="EMBL" id="CP131914">
    <property type="protein sequence ID" value="XCI81115.1"/>
    <property type="molecule type" value="Genomic_DNA"/>
</dbReference>
<organism evidence="2">
    <name type="scientific">Xanthomonas indica</name>
    <dbReference type="NCBI Taxonomy" id="2912242"/>
    <lineage>
        <taxon>Bacteria</taxon>
        <taxon>Pseudomonadati</taxon>
        <taxon>Pseudomonadota</taxon>
        <taxon>Gammaproteobacteria</taxon>
        <taxon>Lysobacterales</taxon>
        <taxon>Lysobacteraceae</taxon>
        <taxon>Xanthomonas</taxon>
    </lineage>
</organism>
<dbReference type="Proteomes" id="UP001430647">
    <property type="component" value="Unassembled WGS sequence"/>
</dbReference>
<evidence type="ECO:0000313" key="1">
    <source>
        <dbReference type="EMBL" id="MCI2260604.1"/>
    </source>
</evidence>
<evidence type="ECO:0000313" key="2">
    <source>
        <dbReference type="EMBL" id="XCI81115.1"/>
    </source>
</evidence>
<protein>
    <recommendedName>
        <fullName evidence="4">Secreted protein</fullName>
    </recommendedName>
</protein>
<dbReference type="RefSeq" id="WP_242158124.1">
    <property type="nucleotide sequence ID" value="NZ_CP131914.1"/>
</dbReference>
<dbReference type="PROSITE" id="PS51257">
    <property type="entry name" value="PROKAR_LIPOPROTEIN"/>
    <property type="match status" value="1"/>
</dbReference>
<dbReference type="AlphaFoldDB" id="A0AAU8I7C5"/>
<gene>
    <name evidence="1" type="ORF">L3V74_03540</name>
    <name evidence="2" type="ORF">Q7W82_02835</name>
</gene>
<reference evidence="2" key="3">
    <citation type="submission" date="2023-08" db="EMBL/GenBank/DDBJ databases">
        <title>Complete genome sequence of Xanthomonas indica.</title>
        <authorList>
            <person name="Patil P.B."/>
            <person name="Rana R."/>
        </authorList>
    </citation>
    <scope>NUCLEOTIDE SEQUENCE</scope>
    <source>
        <strain evidence="2">PPL560</strain>
    </source>
</reference>
<reference evidence="1" key="2">
    <citation type="submission" date="2022-01" db="EMBL/GenBank/DDBJ databases">
        <authorList>
            <person name="Rana R."/>
            <person name="Patil P.B."/>
        </authorList>
    </citation>
    <scope>NUCLEOTIDE SEQUENCE</scope>
    <source>
        <strain evidence="1">PPL560</strain>
    </source>
</reference>
<keyword evidence="3" id="KW-1185">Reference proteome</keyword>
<sequence>MQRHIQALGAGTIVACVASLATYPAGSAELVTDEKSGSALKRVLEDLPGVEDDIKQQILSGLDEHSAVLTEPPVARDFVPALGSYRGQLVAAIGHDDHLQEMRREDEIGAGPAAVPHLEKSNASASAITG</sequence>
<evidence type="ECO:0008006" key="4">
    <source>
        <dbReference type="Google" id="ProtNLM"/>
    </source>
</evidence>
<dbReference type="EMBL" id="JAKJPQ010000002">
    <property type="protein sequence ID" value="MCI2260604.1"/>
    <property type="molecule type" value="Genomic_DNA"/>
</dbReference>
<accession>A0AAU8I7C5</accession>